<dbReference type="PANTHER" id="PTHR21579:SF20">
    <property type="entry name" value="PROTEIN TINCAR"/>
    <property type="match status" value="1"/>
</dbReference>
<organism evidence="3 4">
    <name type="scientific">Orchesella dallaii</name>
    <dbReference type="NCBI Taxonomy" id="48710"/>
    <lineage>
        <taxon>Eukaryota</taxon>
        <taxon>Metazoa</taxon>
        <taxon>Ecdysozoa</taxon>
        <taxon>Arthropoda</taxon>
        <taxon>Hexapoda</taxon>
        <taxon>Collembola</taxon>
        <taxon>Entomobryomorpha</taxon>
        <taxon>Entomobryoidea</taxon>
        <taxon>Orchesellidae</taxon>
        <taxon>Orchesellinae</taxon>
        <taxon>Orchesella</taxon>
    </lineage>
</organism>
<keyword evidence="4" id="KW-1185">Reference proteome</keyword>
<keyword evidence="2" id="KW-1133">Transmembrane helix</keyword>
<reference evidence="3 4" key="1">
    <citation type="submission" date="2024-08" db="EMBL/GenBank/DDBJ databases">
        <authorList>
            <person name="Cucini C."/>
            <person name="Frati F."/>
        </authorList>
    </citation>
    <scope>NUCLEOTIDE SEQUENCE [LARGE SCALE GENOMIC DNA]</scope>
</reference>
<evidence type="ECO:0000256" key="1">
    <source>
        <dbReference type="SAM" id="MobiDB-lite"/>
    </source>
</evidence>
<feature type="transmembrane region" description="Helical" evidence="2">
    <location>
        <begin position="234"/>
        <end position="261"/>
    </location>
</feature>
<dbReference type="Proteomes" id="UP001642540">
    <property type="component" value="Unassembled WGS sequence"/>
</dbReference>
<evidence type="ECO:0000313" key="4">
    <source>
        <dbReference type="Proteomes" id="UP001642540"/>
    </source>
</evidence>
<keyword evidence="2" id="KW-0812">Transmembrane</keyword>
<feature type="region of interest" description="Disordered" evidence="1">
    <location>
        <begin position="603"/>
        <end position="643"/>
    </location>
</feature>
<protein>
    <recommendedName>
        <fullName evidence="5">Protein tincar</fullName>
    </recommendedName>
</protein>
<feature type="compositionally biased region" description="Low complexity" evidence="1">
    <location>
        <begin position="613"/>
        <end position="625"/>
    </location>
</feature>
<feature type="transmembrane region" description="Helical" evidence="2">
    <location>
        <begin position="17"/>
        <end position="36"/>
    </location>
</feature>
<keyword evidence="2" id="KW-0472">Membrane</keyword>
<dbReference type="InterPro" id="IPR053291">
    <property type="entry name" value="Ommatidial_diff-associated"/>
</dbReference>
<accession>A0ABP1PY74</accession>
<feature type="transmembrane region" description="Helical" evidence="2">
    <location>
        <begin position="208"/>
        <end position="227"/>
    </location>
</feature>
<comment type="caution">
    <text evidence="3">The sequence shown here is derived from an EMBL/GenBank/DDBJ whole genome shotgun (WGS) entry which is preliminary data.</text>
</comment>
<feature type="transmembrane region" description="Helical" evidence="2">
    <location>
        <begin position="373"/>
        <end position="394"/>
    </location>
</feature>
<sequence>METEDNNSKRFNSMLSMWYGVIIGALQGYLIVQNVWKFVRYAELPWPYQKTPTVELNVYIGMTGLAVLLLPFFLSACFLKIGNLANDNQMLGKRLRFRDDWTKLLAANKLQDVKSLFVTLWKHCGPVSSLLHLICAVSLLFPQILMESVLVKSGFLSNQYIWKTDLDIMLRNNADITYIKSLPSEHGIETRVFPIPTPQKADGLSLEFINYAIALFIYSMRYAQVFWECHKPFAIVFGLQQIFSTIHTLISLCTFAILYKVHITNAYGDSQSTIPFLLDGYITLLLHAITSTILFLSSNVLYHLGFIKFTSFVQEKIRKLHVTKKNDSSAYSFGWSYFPHSAAVSIALALAATQSPLVHDAYLLYQLSSNKLMILYAVSTVAHFLCWIVLWLVLTFTGTWNFLINAVMFQPIDGLEPVGLSAEITIDRKSDAPINPFASSLLVICEGKAFSVENVEDQRSVMSIIPKTRQAEPIYWKKPPQDSNPLPSCMATKSDGWSKEHKGIKYMAVRKEVTFDDELQSPRYYSPSQREKSGWKSPTPNRCCEGNVESSRDFDSGEYAYLSGGRGSIMKKFLSDNHESTKGCRSVQESIYGTNPLVEERKLVSSPVPTIDSSSGVSSAGSQRSNMGPPSSTPSCSQYSEGSYSEKRNSNIMIVEPSAHYEPAPVRGISRRSSMRVTPCSPIYETKTQISKEYPMISKCATQIHYDSGIYGKLRWDNAAPRSSPNYEAIYGQTRRSNYGELRSPLINEHNEDNVECKEIVVENLRRPVDESNNMSDSMTDICPPIPPPLPVLSYVTRQNSTASSNSPYSNHNSNNGILITTAQMDSSNCNDYSEC</sequence>
<feature type="transmembrane region" description="Helical" evidence="2">
    <location>
        <begin position="124"/>
        <end position="145"/>
    </location>
</feature>
<gene>
    <name evidence="3" type="ORF">ODALV1_LOCUS4034</name>
</gene>
<dbReference type="PANTHER" id="PTHR21579">
    <property type="entry name" value="PROTEIN TINCAR"/>
    <property type="match status" value="1"/>
</dbReference>
<evidence type="ECO:0008006" key="5">
    <source>
        <dbReference type="Google" id="ProtNLM"/>
    </source>
</evidence>
<feature type="transmembrane region" description="Helical" evidence="2">
    <location>
        <begin position="281"/>
        <end position="309"/>
    </location>
</feature>
<evidence type="ECO:0000256" key="2">
    <source>
        <dbReference type="SAM" id="Phobius"/>
    </source>
</evidence>
<proteinExistence type="predicted"/>
<feature type="compositionally biased region" description="Polar residues" evidence="1">
    <location>
        <begin position="626"/>
        <end position="643"/>
    </location>
</feature>
<evidence type="ECO:0000313" key="3">
    <source>
        <dbReference type="EMBL" id="CAL8078216.1"/>
    </source>
</evidence>
<dbReference type="EMBL" id="CAXLJM020000013">
    <property type="protein sequence ID" value="CAL8078216.1"/>
    <property type="molecule type" value="Genomic_DNA"/>
</dbReference>
<name>A0ABP1PY74_9HEXA</name>
<feature type="transmembrane region" description="Helical" evidence="2">
    <location>
        <begin position="56"/>
        <end position="79"/>
    </location>
</feature>
<feature type="region of interest" description="Disordered" evidence="1">
    <location>
        <begin position="522"/>
        <end position="549"/>
    </location>
</feature>
<feature type="transmembrane region" description="Helical" evidence="2">
    <location>
        <begin position="330"/>
        <end position="353"/>
    </location>
</feature>